<organism evidence="2 3">
    <name type="scientific">Actinomadura harenae</name>
    <dbReference type="NCBI Taxonomy" id="2483351"/>
    <lineage>
        <taxon>Bacteria</taxon>
        <taxon>Bacillati</taxon>
        <taxon>Actinomycetota</taxon>
        <taxon>Actinomycetes</taxon>
        <taxon>Streptosporangiales</taxon>
        <taxon>Thermomonosporaceae</taxon>
        <taxon>Actinomadura</taxon>
    </lineage>
</organism>
<dbReference type="GO" id="GO:0016787">
    <property type="term" value="F:hydrolase activity"/>
    <property type="evidence" value="ECO:0007669"/>
    <property type="project" value="UniProtKB-KW"/>
</dbReference>
<dbReference type="InterPro" id="IPR001279">
    <property type="entry name" value="Metallo-B-lactamas"/>
</dbReference>
<dbReference type="PANTHER" id="PTHR43546:SF3">
    <property type="entry name" value="UPF0173 METAL-DEPENDENT HYDROLASE MJ1163"/>
    <property type="match status" value="1"/>
</dbReference>
<dbReference type="InterPro" id="IPR036866">
    <property type="entry name" value="RibonucZ/Hydroxyglut_hydro"/>
</dbReference>
<dbReference type="RefSeq" id="WP_122195463.1">
    <property type="nucleotide sequence ID" value="NZ_JBHSKC010000004.1"/>
</dbReference>
<evidence type="ECO:0000313" key="2">
    <source>
        <dbReference type="EMBL" id="RMI43033.1"/>
    </source>
</evidence>
<dbReference type="AlphaFoldDB" id="A0A3M2M2J9"/>
<dbReference type="Gene3D" id="3.60.15.10">
    <property type="entry name" value="Ribonuclease Z/Hydroxyacylglutathione hydrolase-like"/>
    <property type="match status" value="1"/>
</dbReference>
<dbReference type="InterPro" id="IPR050114">
    <property type="entry name" value="UPF0173_UPF0282_UlaG_hydrolase"/>
</dbReference>
<keyword evidence="2" id="KW-0378">Hydrolase</keyword>
<dbReference type="SMART" id="SM00849">
    <property type="entry name" value="Lactamase_B"/>
    <property type="match status" value="1"/>
</dbReference>
<evidence type="ECO:0000313" key="3">
    <source>
        <dbReference type="Proteomes" id="UP000282674"/>
    </source>
</evidence>
<dbReference type="EMBL" id="RFFG01000028">
    <property type="protein sequence ID" value="RMI43033.1"/>
    <property type="molecule type" value="Genomic_DNA"/>
</dbReference>
<dbReference type="SUPFAM" id="SSF56281">
    <property type="entry name" value="Metallo-hydrolase/oxidoreductase"/>
    <property type="match status" value="1"/>
</dbReference>
<proteinExistence type="predicted"/>
<sequence length="212" mass="23362">MKMIKYGHACVRLEKSGRALVIDPGVLTPETEATEGVEAVLITHEHFDHYHLDNLRSVPAIYTCPGVARMLDQADDLGELDRDRVHVVQDGDTFEAAGFRVRVVGEKHHHSHVDFPPCDNVGFLLDDEVFHPGDALTVVDVPTLLFAGQAPWLTVPMMSEYVRAVGAERAFAVHDGLVNDIGLQVLDDVLAMEADRAGREIRRPALGEVVEL</sequence>
<dbReference type="PANTHER" id="PTHR43546">
    <property type="entry name" value="UPF0173 METAL-DEPENDENT HYDROLASE MJ1163-RELATED"/>
    <property type="match status" value="1"/>
</dbReference>
<dbReference type="Pfam" id="PF13483">
    <property type="entry name" value="Lactamase_B_3"/>
    <property type="match status" value="1"/>
</dbReference>
<accession>A0A3M2M2J9</accession>
<evidence type="ECO:0000259" key="1">
    <source>
        <dbReference type="SMART" id="SM00849"/>
    </source>
</evidence>
<dbReference type="Proteomes" id="UP000282674">
    <property type="component" value="Unassembled WGS sequence"/>
</dbReference>
<comment type="caution">
    <text evidence="2">The sequence shown here is derived from an EMBL/GenBank/DDBJ whole genome shotgun (WGS) entry which is preliminary data.</text>
</comment>
<reference evidence="2 3" key="1">
    <citation type="submission" date="2018-10" db="EMBL/GenBank/DDBJ databases">
        <title>Isolation from soil.</title>
        <authorList>
            <person name="Hu J."/>
        </authorList>
    </citation>
    <scope>NUCLEOTIDE SEQUENCE [LARGE SCALE GENOMIC DNA]</scope>
    <source>
        <strain evidence="2 3">NEAU-Ht49</strain>
    </source>
</reference>
<protein>
    <submittedName>
        <fullName evidence="2">MBL fold metallo-hydrolase</fullName>
    </submittedName>
</protein>
<keyword evidence="3" id="KW-1185">Reference proteome</keyword>
<feature type="domain" description="Metallo-beta-lactamase" evidence="1">
    <location>
        <begin position="7"/>
        <end position="174"/>
    </location>
</feature>
<gene>
    <name evidence="2" type="ORF">EBO15_17500</name>
</gene>
<dbReference type="OrthoDB" id="3190691at2"/>
<name>A0A3M2M2J9_9ACTN</name>